<protein>
    <submittedName>
        <fullName evidence="1">Uncharacterized protein</fullName>
    </submittedName>
</protein>
<evidence type="ECO:0000313" key="1">
    <source>
        <dbReference type="EMBL" id="KAK8541639.1"/>
    </source>
</evidence>
<keyword evidence="2" id="KW-1185">Reference proteome</keyword>
<accession>A0ABR2DMI5</accession>
<gene>
    <name evidence="1" type="ORF">V6N12_014266</name>
</gene>
<dbReference type="Proteomes" id="UP001472677">
    <property type="component" value="Unassembled WGS sequence"/>
</dbReference>
<organism evidence="1 2">
    <name type="scientific">Hibiscus sabdariffa</name>
    <name type="common">roselle</name>
    <dbReference type="NCBI Taxonomy" id="183260"/>
    <lineage>
        <taxon>Eukaryota</taxon>
        <taxon>Viridiplantae</taxon>
        <taxon>Streptophyta</taxon>
        <taxon>Embryophyta</taxon>
        <taxon>Tracheophyta</taxon>
        <taxon>Spermatophyta</taxon>
        <taxon>Magnoliopsida</taxon>
        <taxon>eudicotyledons</taxon>
        <taxon>Gunneridae</taxon>
        <taxon>Pentapetalae</taxon>
        <taxon>rosids</taxon>
        <taxon>malvids</taxon>
        <taxon>Malvales</taxon>
        <taxon>Malvaceae</taxon>
        <taxon>Malvoideae</taxon>
        <taxon>Hibiscus</taxon>
    </lineage>
</organism>
<comment type="caution">
    <text evidence="1">The sequence shown here is derived from an EMBL/GenBank/DDBJ whole genome shotgun (WGS) entry which is preliminary data.</text>
</comment>
<evidence type="ECO:0000313" key="2">
    <source>
        <dbReference type="Proteomes" id="UP001472677"/>
    </source>
</evidence>
<reference evidence="1 2" key="1">
    <citation type="journal article" date="2024" name="G3 (Bethesda)">
        <title>Genome assembly of Hibiscus sabdariffa L. provides insights into metabolisms of medicinal natural products.</title>
        <authorList>
            <person name="Kim T."/>
        </authorList>
    </citation>
    <scope>NUCLEOTIDE SEQUENCE [LARGE SCALE GENOMIC DNA]</scope>
    <source>
        <strain evidence="1">TK-2024</strain>
        <tissue evidence="1">Old leaves</tissue>
    </source>
</reference>
<proteinExistence type="predicted"/>
<sequence length="90" mass="10808">MKPFVLVHHELYAWYLDPRSDKFQFETSFKSPDLSQVDWIRAVIFKIRHYHGFLTKEDAWNLLESSIGDSVCEFLSWILPPWELHAHVFD</sequence>
<dbReference type="EMBL" id="JBBPBM010000024">
    <property type="protein sequence ID" value="KAK8541639.1"/>
    <property type="molecule type" value="Genomic_DNA"/>
</dbReference>
<name>A0ABR2DMI5_9ROSI</name>